<gene>
    <name evidence="2" type="ORF">FB45DRAFT_933458</name>
</gene>
<sequence length="235" mass="27431">MRRRQYLVATSIDDTDCWMNQANYIFDRLQITSEHEKYVLMHRVKFTLRFEKTLEEPPAGYLFICPASDFQVGPLEFRWPQCPAYWSLDESGEEQLSEEEAHLMGFPDMSFTTDIDGSSWQQSAYTAVAKLHRAKGFDPYTQDVARHLKNPLFRVSTERQRPFAHIDDKSEEDFQPEGDTEANDGPGATLVIDVYDDRRLDVELLPIPRDGRRWVEIVRFALILFNTLLLLYGRL</sequence>
<dbReference type="AlphaFoldDB" id="A0AAD7FD72"/>
<protein>
    <submittedName>
        <fullName evidence="2">Uncharacterized protein</fullName>
    </submittedName>
</protein>
<name>A0AAD7FD72_9AGAR</name>
<organism evidence="2 3">
    <name type="scientific">Roridomyces roridus</name>
    <dbReference type="NCBI Taxonomy" id="1738132"/>
    <lineage>
        <taxon>Eukaryota</taxon>
        <taxon>Fungi</taxon>
        <taxon>Dikarya</taxon>
        <taxon>Basidiomycota</taxon>
        <taxon>Agaricomycotina</taxon>
        <taxon>Agaricomycetes</taxon>
        <taxon>Agaricomycetidae</taxon>
        <taxon>Agaricales</taxon>
        <taxon>Marasmiineae</taxon>
        <taxon>Mycenaceae</taxon>
        <taxon>Roridomyces</taxon>
    </lineage>
</organism>
<reference evidence="2" key="1">
    <citation type="submission" date="2023-03" db="EMBL/GenBank/DDBJ databases">
        <title>Massive genome expansion in bonnet fungi (Mycena s.s.) driven by repeated elements and novel gene families across ecological guilds.</title>
        <authorList>
            <consortium name="Lawrence Berkeley National Laboratory"/>
            <person name="Harder C.B."/>
            <person name="Miyauchi S."/>
            <person name="Viragh M."/>
            <person name="Kuo A."/>
            <person name="Thoen E."/>
            <person name="Andreopoulos B."/>
            <person name="Lu D."/>
            <person name="Skrede I."/>
            <person name="Drula E."/>
            <person name="Henrissat B."/>
            <person name="Morin E."/>
            <person name="Kohler A."/>
            <person name="Barry K."/>
            <person name="LaButti K."/>
            <person name="Morin E."/>
            <person name="Salamov A."/>
            <person name="Lipzen A."/>
            <person name="Mereny Z."/>
            <person name="Hegedus B."/>
            <person name="Baldrian P."/>
            <person name="Stursova M."/>
            <person name="Weitz H."/>
            <person name="Taylor A."/>
            <person name="Grigoriev I.V."/>
            <person name="Nagy L.G."/>
            <person name="Martin F."/>
            <person name="Kauserud H."/>
        </authorList>
    </citation>
    <scope>NUCLEOTIDE SEQUENCE</scope>
    <source>
        <strain evidence="2">9284</strain>
    </source>
</reference>
<keyword evidence="3" id="KW-1185">Reference proteome</keyword>
<feature type="region of interest" description="Disordered" evidence="1">
    <location>
        <begin position="164"/>
        <end position="188"/>
    </location>
</feature>
<accession>A0AAD7FD72</accession>
<comment type="caution">
    <text evidence="2">The sequence shown here is derived from an EMBL/GenBank/DDBJ whole genome shotgun (WGS) entry which is preliminary data.</text>
</comment>
<dbReference type="EMBL" id="JARKIF010000021">
    <property type="protein sequence ID" value="KAJ7617110.1"/>
    <property type="molecule type" value="Genomic_DNA"/>
</dbReference>
<feature type="compositionally biased region" description="Acidic residues" evidence="1">
    <location>
        <begin position="169"/>
        <end position="182"/>
    </location>
</feature>
<evidence type="ECO:0000313" key="3">
    <source>
        <dbReference type="Proteomes" id="UP001221142"/>
    </source>
</evidence>
<evidence type="ECO:0000313" key="2">
    <source>
        <dbReference type="EMBL" id="KAJ7617110.1"/>
    </source>
</evidence>
<dbReference type="Proteomes" id="UP001221142">
    <property type="component" value="Unassembled WGS sequence"/>
</dbReference>
<proteinExistence type="predicted"/>
<evidence type="ECO:0000256" key="1">
    <source>
        <dbReference type="SAM" id="MobiDB-lite"/>
    </source>
</evidence>